<dbReference type="AlphaFoldDB" id="T0KEQ6"/>
<accession>T0KEQ6</accession>
<evidence type="ECO:0000313" key="2">
    <source>
        <dbReference type="EMBL" id="EQB31903.1"/>
    </source>
</evidence>
<sequence>MTAGLLMAAACSDRSADNDVGNGGSDTGMAINRADDAPGNAASAPVPVSGSGDVPPNAPANDAGG</sequence>
<evidence type="ECO:0000313" key="3">
    <source>
        <dbReference type="Proteomes" id="UP000015523"/>
    </source>
</evidence>
<comment type="caution">
    <text evidence="2">The sequence shown here is derived from an EMBL/GenBank/DDBJ whole genome shotgun (WGS) entry which is preliminary data.</text>
</comment>
<dbReference type="EMBL" id="AUWY01000085">
    <property type="protein sequence ID" value="EQB31903.1"/>
    <property type="molecule type" value="Genomic_DNA"/>
</dbReference>
<keyword evidence="3" id="KW-1185">Reference proteome</keyword>
<feature type="compositionally biased region" description="Low complexity" evidence="1">
    <location>
        <begin position="45"/>
        <end position="55"/>
    </location>
</feature>
<protein>
    <submittedName>
        <fullName evidence="2">Uncharacterized protein</fullName>
    </submittedName>
</protein>
<feature type="region of interest" description="Disordered" evidence="1">
    <location>
        <begin position="1"/>
        <end position="65"/>
    </location>
</feature>
<dbReference type="Proteomes" id="UP000015523">
    <property type="component" value="Unassembled WGS sequence"/>
</dbReference>
<reference evidence="2 3" key="1">
    <citation type="journal article" date="2013" name="Genome Announc.">
        <title>Draft Genome Sequence of Sphingobium ummariense Strain RL-3, a Hexachlorocyclohexane-Degrading Bacterium.</title>
        <authorList>
            <person name="Kohli P."/>
            <person name="Dua A."/>
            <person name="Sangwan N."/>
            <person name="Oldach P."/>
            <person name="Khurana J.P."/>
            <person name="Lal R."/>
        </authorList>
    </citation>
    <scope>NUCLEOTIDE SEQUENCE [LARGE SCALE GENOMIC DNA]</scope>
    <source>
        <strain evidence="2 3">RL-3</strain>
    </source>
</reference>
<proteinExistence type="predicted"/>
<evidence type="ECO:0000256" key="1">
    <source>
        <dbReference type="SAM" id="MobiDB-lite"/>
    </source>
</evidence>
<name>T0KEQ6_9SPHN</name>
<dbReference type="STRING" id="1346791.M529_12140"/>
<dbReference type="PATRIC" id="fig|1346791.3.peg.2334"/>
<gene>
    <name evidence="2" type="ORF">M529_12140</name>
</gene>
<organism evidence="2 3">
    <name type="scientific">Sphingobium ummariense RL-3</name>
    <dbReference type="NCBI Taxonomy" id="1346791"/>
    <lineage>
        <taxon>Bacteria</taxon>
        <taxon>Pseudomonadati</taxon>
        <taxon>Pseudomonadota</taxon>
        <taxon>Alphaproteobacteria</taxon>
        <taxon>Sphingomonadales</taxon>
        <taxon>Sphingomonadaceae</taxon>
        <taxon>Sphingobium</taxon>
    </lineage>
</organism>